<organism evidence="4 5">
    <name type="scientific">Paenibacillus sophorae</name>
    <dbReference type="NCBI Taxonomy" id="1333845"/>
    <lineage>
        <taxon>Bacteria</taxon>
        <taxon>Bacillati</taxon>
        <taxon>Bacillota</taxon>
        <taxon>Bacilli</taxon>
        <taxon>Bacillales</taxon>
        <taxon>Paenibacillaceae</taxon>
        <taxon>Paenibacillus</taxon>
    </lineage>
</organism>
<dbReference type="InterPro" id="IPR000510">
    <property type="entry name" value="Nase/OxRdtase_comp1"/>
</dbReference>
<dbReference type="EMBL" id="CP076607">
    <property type="protein sequence ID" value="QWU15538.1"/>
    <property type="molecule type" value="Genomic_DNA"/>
</dbReference>
<evidence type="ECO:0000256" key="1">
    <source>
        <dbReference type="SAM" id="MobiDB-lite"/>
    </source>
</evidence>
<dbReference type="GO" id="GO:0016491">
    <property type="term" value="F:oxidoreductase activity"/>
    <property type="evidence" value="ECO:0007669"/>
    <property type="project" value="InterPro"/>
</dbReference>
<dbReference type="Pfam" id="PF00148">
    <property type="entry name" value="Oxidored_nitro"/>
    <property type="match status" value="1"/>
</dbReference>
<evidence type="ECO:0000313" key="6">
    <source>
        <dbReference type="Proteomes" id="UP000683429"/>
    </source>
</evidence>
<evidence type="ECO:0000313" key="5">
    <source>
        <dbReference type="Proteomes" id="UP000198809"/>
    </source>
</evidence>
<evidence type="ECO:0000313" key="3">
    <source>
        <dbReference type="EMBL" id="QWU15538.1"/>
    </source>
</evidence>
<evidence type="ECO:0000259" key="2">
    <source>
        <dbReference type="Pfam" id="PF00148"/>
    </source>
</evidence>
<feature type="region of interest" description="Disordered" evidence="1">
    <location>
        <begin position="449"/>
        <end position="472"/>
    </location>
</feature>
<dbReference type="Gene3D" id="3.40.50.1980">
    <property type="entry name" value="Nitrogenase molybdenum iron protein domain"/>
    <property type="match status" value="3"/>
</dbReference>
<dbReference type="Proteomes" id="UP000198809">
    <property type="component" value="Unassembled WGS sequence"/>
</dbReference>
<protein>
    <submittedName>
        <fullName evidence="4">Nitrogenase molybdenum-iron protein beta chain</fullName>
    </submittedName>
</protein>
<dbReference type="PANTHER" id="PTHR42956:SF1">
    <property type="entry name" value="NITROGENASE IRON-MOLYBDENUM COFACTOR BIOSYNTHESIS PROTEIN NIFE"/>
    <property type="match status" value="1"/>
</dbReference>
<proteinExistence type="predicted"/>
<name>A0A1H8SRW4_9BACL</name>
<reference evidence="4 5" key="1">
    <citation type="submission" date="2016-10" db="EMBL/GenBank/DDBJ databases">
        <authorList>
            <person name="de Groot N.N."/>
        </authorList>
    </citation>
    <scope>NUCLEOTIDE SEQUENCE [LARGE SCALE GENOMIC DNA]</scope>
    <source>
        <strain evidence="4 5">CGMCC 1.10238</strain>
    </source>
</reference>
<dbReference type="PANTHER" id="PTHR42956">
    <property type="entry name" value="NITROGENASE IRON-MOLYBDENUM COFACTOR BIOSYNTHESIS PROTEIN NIFE"/>
    <property type="match status" value="1"/>
</dbReference>
<keyword evidence="6" id="KW-1185">Reference proteome</keyword>
<evidence type="ECO:0000313" key="4">
    <source>
        <dbReference type="EMBL" id="SEO81381.1"/>
    </source>
</evidence>
<reference evidence="3 6" key="2">
    <citation type="submission" date="2021-06" db="EMBL/GenBank/DDBJ databases">
        <title>Whole genome sequence of Paenibacillus sophorae DSM23020 for comparative genomics.</title>
        <authorList>
            <person name="Kim M.-J."/>
            <person name="Lee G."/>
            <person name="Shin J.-H."/>
        </authorList>
    </citation>
    <scope>NUCLEOTIDE SEQUENCE [LARGE SCALE GENOMIC DNA]</scope>
    <source>
        <strain evidence="3 6">DSM 23020</strain>
    </source>
</reference>
<sequence length="472" mass="51388">MGTTTAGNRNSCMLHGAVQTIKSIEGAVPIIHSTSGCGVQQYAGVSSLSGNGGSGYTGGLGIPSTNFLERQVVFGGSSRLREQLKNTVKIKDGDFYVVLTGCTPELVGDDVPAMTKELQEQQYKAIHISTPGFKGSVHNGYTAALTGLLRQFDKITCTPEEQHPTREKDDRLVNLLGIIPEQDVFWRGNLKGLKDSLKGIGASANVLFGPDADEQEWTTIFNAALNVSFSAHSLEICEWLESNAGIPYVHFDGYPVGAQQTGELLRCIGKQLDLEQEKVEAWIARKENNERYYILQFLDAYYKHGFQKKFALVGDSAVVLGPARFLTDPLGLLPSLIVVTDDLPQQVRDSIVRQWNEQQPGSEARIIFESDAKVIEELLIAEDIELLLGSSIESRAAERKGIPFVPVSFPLAERIVLTKGYAGFDGAFTLLEDVGDGILGNDSRYLQDLTGAGSDRDEQGTNPKPAFSGIEN</sequence>
<dbReference type="Proteomes" id="UP000683429">
    <property type="component" value="Chromosome"/>
</dbReference>
<dbReference type="EMBL" id="FODH01000012">
    <property type="protein sequence ID" value="SEO81381.1"/>
    <property type="molecule type" value="Genomic_DNA"/>
</dbReference>
<dbReference type="OrthoDB" id="9802175at2"/>
<dbReference type="STRING" id="1333845.SAMN04487895_11278"/>
<gene>
    <name evidence="3" type="ORF">KP014_27425</name>
    <name evidence="4" type="ORF">SAMN04487895_11278</name>
</gene>
<dbReference type="InterPro" id="IPR049939">
    <property type="entry name" value="NifE-like"/>
</dbReference>
<dbReference type="SUPFAM" id="SSF53807">
    <property type="entry name" value="Helical backbone' metal receptor"/>
    <property type="match status" value="1"/>
</dbReference>
<dbReference type="AlphaFoldDB" id="A0A1H8SRW4"/>
<dbReference type="RefSeq" id="WP_051500033.1">
    <property type="nucleotide sequence ID" value="NZ_CP076607.1"/>
</dbReference>
<feature type="domain" description="Nitrogenase/oxidoreductase component 1" evidence="2">
    <location>
        <begin position="12"/>
        <end position="435"/>
    </location>
</feature>
<accession>A0A1H8SRW4</accession>